<name>A0A0A9SNJ2_ARUDO</name>
<proteinExistence type="predicted"/>
<accession>A0A0A9SNJ2</accession>
<dbReference type="EMBL" id="GBRH01278664">
    <property type="protein sequence ID" value="JAD19231.1"/>
    <property type="molecule type" value="Transcribed_RNA"/>
</dbReference>
<reference evidence="1" key="2">
    <citation type="journal article" date="2015" name="Data Brief">
        <title>Shoot transcriptome of the giant reed, Arundo donax.</title>
        <authorList>
            <person name="Barrero R.A."/>
            <person name="Guerrero F.D."/>
            <person name="Moolhuijzen P."/>
            <person name="Goolsby J.A."/>
            <person name="Tidwell J."/>
            <person name="Bellgard S.E."/>
            <person name="Bellgard M.I."/>
        </authorList>
    </citation>
    <scope>NUCLEOTIDE SEQUENCE</scope>
    <source>
        <tissue evidence="1">Shoot tissue taken approximately 20 cm above the soil surface</tissue>
    </source>
</reference>
<evidence type="ECO:0000313" key="1">
    <source>
        <dbReference type="EMBL" id="JAD19231.1"/>
    </source>
</evidence>
<dbReference type="AlphaFoldDB" id="A0A0A9SNJ2"/>
<protein>
    <submittedName>
        <fullName evidence="1">Uncharacterized protein</fullName>
    </submittedName>
</protein>
<organism evidence="1">
    <name type="scientific">Arundo donax</name>
    <name type="common">Giant reed</name>
    <name type="synonym">Donax arundinaceus</name>
    <dbReference type="NCBI Taxonomy" id="35708"/>
    <lineage>
        <taxon>Eukaryota</taxon>
        <taxon>Viridiplantae</taxon>
        <taxon>Streptophyta</taxon>
        <taxon>Embryophyta</taxon>
        <taxon>Tracheophyta</taxon>
        <taxon>Spermatophyta</taxon>
        <taxon>Magnoliopsida</taxon>
        <taxon>Liliopsida</taxon>
        <taxon>Poales</taxon>
        <taxon>Poaceae</taxon>
        <taxon>PACMAD clade</taxon>
        <taxon>Arundinoideae</taxon>
        <taxon>Arundineae</taxon>
        <taxon>Arundo</taxon>
    </lineage>
</organism>
<sequence>MHLNKSHANKPIYSILDLSLSES</sequence>
<reference evidence="1" key="1">
    <citation type="submission" date="2014-09" db="EMBL/GenBank/DDBJ databases">
        <authorList>
            <person name="Magalhaes I.L.F."/>
            <person name="Oliveira U."/>
            <person name="Santos F.R."/>
            <person name="Vidigal T.H.D.A."/>
            <person name="Brescovit A.D."/>
            <person name="Santos A.J."/>
        </authorList>
    </citation>
    <scope>NUCLEOTIDE SEQUENCE</scope>
    <source>
        <tissue evidence="1">Shoot tissue taken approximately 20 cm above the soil surface</tissue>
    </source>
</reference>